<dbReference type="SUPFAM" id="SSF46689">
    <property type="entry name" value="Homeodomain-like"/>
    <property type="match status" value="1"/>
</dbReference>
<gene>
    <name evidence="1" type="ORF">GSONMT00037623001</name>
</gene>
<evidence type="ECO:0000313" key="1">
    <source>
        <dbReference type="EMBL" id="CDQ71004.1"/>
    </source>
</evidence>
<dbReference type="PaxDb" id="8022-A0A060X0Y8"/>
<accession>A0A060X0Y8</accession>
<dbReference type="Proteomes" id="UP000193380">
    <property type="component" value="Unassembled WGS sequence"/>
</dbReference>
<dbReference type="AlphaFoldDB" id="A0A060X0Y8"/>
<reference evidence="1" key="2">
    <citation type="submission" date="2014-03" db="EMBL/GenBank/DDBJ databases">
        <authorList>
            <person name="Genoscope - CEA"/>
        </authorList>
    </citation>
    <scope>NUCLEOTIDE SEQUENCE</scope>
</reference>
<organism evidence="1 2">
    <name type="scientific">Oncorhynchus mykiss</name>
    <name type="common">Rainbow trout</name>
    <name type="synonym">Salmo gairdneri</name>
    <dbReference type="NCBI Taxonomy" id="8022"/>
    <lineage>
        <taxon>Eukaryota</taxon>
        <taxon>Metazoa</taxon>
        <taxon>Chordata</taxon>
        <taxon>Craniata</taxon>
        <taxon>Vertebrata</taxon>
        <taxon>Euteleostomi</taxon>
        <taxon>Actinopterygii</taxon>
        <taxon>Neopterygii</taxon>
        <taxon>Teleostei</taxon>
        <taxon>Protacanthopterygii</taxon>
        <taxon>Salmoniformes</taxon>
        <taxon>Salmonidae</taxon>
        <taxon>Salmoninae</taxon>
        <taxon>Oncorhynchus</taxon>
    </lineage>
</organism>
<name>A0A060X0Y8_ONCMY</name>
<evidence type="ECO:0008006" key="3">
    <source>
        <dbReference type="Google" id="ProtNLM"/>
    </source>
</evidence>
<proteinExistence type="predicted"/>
<dbReference type="STRING" id="8022.A0A060X0Y8"/>
<sequence length="93" mass="10548">MSTRSVARELNINFSTISCLQCCFREFGSTSNRPHNRRPCVTTPAYDLHIRLLHLRNRLRPVTQTADETGFAQPKKFCTNCKKVSQGRSSACS</sequence>
<dbReference type="InterPro" id="IPR009057">
    <property type="entry name" value="Homeodomain-like_sf"/>
</dbReference>
<reference evidence="1" key="1">
    <citation type="journal article" date="2014" name="Nat. Commun.">
        <title>The rainbow trout genome provides novel insights into evolution after whole-genome duplication in vertebrates.</title>
        <authorList>
            <person name="Berthelot C."/>
            <person name="Brunet F."/>
            <person name="Chalopin D."/>
            <person name="Juanchich A."/>
            <person name="Bernard M."/>
            <person name="Noel B."/>
            <person name="Bento P."/>
            <person name="Da Silva C."/>
            <person name="Labadie K."/>
            <person name="Alberti A."/>
            <person name="Aury J.M."/>
            <person name="Louis A."/>
            <person name="Dehais P."/>
            <person name="Bardou P."/>
            <person name="Montfort J."/>
            <person name="Klopp C."/>
            <person name="Cabau C."/>
            <person name="Gaspin C."/>
            <person name="Thorgaard G.H."/>
            <person name="Boussaha M."/>
            <person name="Quillet E."/>
            <person name="Guyomard R."/>
            <person name="Galiana D."/>
            <person name="Bobe J."/>
            <person name="Volff J.N."/>
            <person name="Genet C."/>
            <person name="Wincker P."/>
            <person name="Jaillon O."/>
            <person name="Roest Crollius H."/>
            <person name="Guiguen Y."/>
        </authorList>
    </citation>
    <scope>NUCLEOTIDE SEQUENCE [LARGE SCALE GENOMIC DNA]</scope>
</reference>
<evidence type="ECO:0000313" key="2">
    <source>
        <dbReference type="Proteomes" id="UP000193380"/>
    </source>
</evidence>
<dbReference type="EMBL" id="FR904744">
    <property type="protein sequence ID" value="CDQ71004.1"/>
    <property type="molecule type" value="Genomic_DNA"/>
</dbReference>
<protein>
    <recommendedName>
        <fullName evidence="3">Transposase Tc1-like domain-containing protein</fullName>
    </recommendedName>
</protein>